<name>A0AAE1LAH0_9NEOP</name>
<dbReference type="GO" id="GO:0017119">
    <property type="term" value="C:Golgi transport complex"/>
    <property type="evidence" value="ECO:0007669"/>
    <property type="project" value="InterPro"/>
</dbReference>
<evidence type="ECO:0000259" key="6">
    <source>
        <dbReference type="Pfam" id="PF20649"/>
    </source>
</evidence>
<dbReference type="EMBL" id="JAHWGI010000280">
    <property type="protein sequence ID" value="KAK3911599.1"/>
    <property type="molecule type" value="Genomic_DNA"/>
</dbReference>
<gene>
    <name evidence="7" type="ORF">KUF71_021260</name>
</gene>
<dbReference type="PANTHER" id="PTHR13228">
    <property type="entry name" value="CONSERVED OLIGOMERIC GOLGI COMPLEX COMPONENT 5"/>
    <property type="match status" value="1"/>
</dbReference>
<evidence type="ECO:0000256" key="1">
    <source>
        <dbReference type="ARBA" id="ARBA00004395"/>
    </source>
</evidence>
<evidence type="ECO:0000256" key="2">
    <source>
        <dbReference type="ARBA" id="ARBA00020974"/>
    </source>
</evidence>
<dbReference type="Pfam" id="PF10392">
    <property type="entry name" value="COG5_N"/>
    <property type="match status" value="1"/>
</dbReference>
<organism evidence="7 8">
    <name type="scientific">Frankliniella fusca</name>
    <dbReference type="NCBI Taxonomy" id="407009"/>
    <lineage>
        <taxon>Eukaryota</taxon>
        <taxon>Metazoa</taxon>
        <taxon>Ecdysozoa</taxon>
        <taxon>Arthropoda</taxon>
        <taxon>Hexapoda</taxon>
        <taxon>Insecta</taxon>
        <taxon>Pterygota</taxon>
        <taxon>Neoptera</taxon>
        <taxon>Paraneoptera</taxon>
        <taxon>Thysanoptera</taxon>
        <taxon>Terebrantia</taxon>
        <taxon>Thripoidea</taxon>
        <taxon>Thripidae</taxon>
        <taxon>Frankliniella</taxon>
    </lineage>
</organism>
<feature type="domain" description="Conserved oligomeric Golgi complex subunit 5 N-terminal" evidence="5">
    <location>
        <begin position="402"/>
        <end position="512"/>
    </location>
</feature>
<protein>
    <recommendedName>
        <fullName evidence="2">Conserved oligomeric Golgi complex subunit 5</fullName>
    </recommendedName>
</protein>
<dbReference type="InterPro" id="IPR048485">
    <property type="entry name" value="COG5_helical"/>
</dbReference>
<dbReference type="InterPro" id="IPR019465">
    <property type="entry name" value="Cog5"/>
</dbReference>
<dbReference type="PANTHER" id="PTHR13228:SF3">
    <property type="entry name" value="CONSERVED OLIGOMERIC GOLGI COMPLEX SUBUNIT 5"/>
    <property type="match status" value="1"/>
</dbReference>
<dbReference type="Pfam" id="PF20649">
    <property type="entry name" value="COG5_C"/>
    <property type="match status" value="1"/>
</dbReference>
<proteinExistence type="predicted"/>
<dbReference type="Proteomes" id="UP001219518">
    <property type="component" value="Unassembled WGS sequence"/>
</dbReference>
<evidence type="ECO:0000313" key="8">
    <source>
        <dbReference type="Proteomes" id="UP001219518"/>
    </source>
</evidence>
<evidence type="ECO:0000259" key="5">
    <source>
        <dbReference type="Pfam" id="PF10392"/>
    </source>
</evidence>
<dbReference type="GO" id="GO:0006891">
    <property type="term" value="P:intra-Golgi vesicle-mediated transport"/>
    <property type="evidence" value="ECO:0007669"/>
    <property type="project" value="InterPro"/>
</dbReference>
<evidence type="ECO:0000313" key="7">
    <source>
        <dbReference type="EMBL" id="KAK3911599.1"/>
    </source>
</evidence>
<comment type="caution">
    <text evidence="7">The sequence shown here is derived from an EMBL/GenBank/DDBJ whole genome shotgun (WGS) entry which is preliminary data.</text>
</comment>
<keyword evidence="8" id="KW-1185">Reference proteome</keyword>
<reference evidence="7" key="1">
    <citation type="submission" date="2021-07" db="EMBL/GenBank/DDBJ databases">
        <authorList>
            <person name="Catto M.A."/>
            <person name="Jacobson A."/>
            <person name="Kennedy G."/>
            <person name="Labadie P."/>
            <person name="Hunt B.G."/>
            <person name="Srinivasan R."/>
        </authorList>
    </citation>
    <scope>NUCLEOTIDE SEQUENCE</scope>
    <source>
        <strain evidence="7">PL_HMW_Pooled</strain>
        <tissue evidence="7">Head</tissue>
    </source>
</reference>
<evidence type="ECO:0000256" key="4">
    <source>
        <dbReference type="ARBA" id="ARBA00023136"/>
    </source>
</evidence>
<dbReference type="AlphaFoldDB" id="A0AAE1LAH0"/>
<dbReference type="InterPro" id="IPR049176">
    <property type="entry name" value="COG5_N"/>
</dbReference>
<keyword evidence="3" id="KW-0333">Golgi apparatus</keyword>
<keyword evidence="4" id="KW-0472">Membrane</keyword>
<feature type="domain" description="Conserved oligomeric Golgi complex subunit 5 helical" evidence="6">
    <location>
        <begin position="527"/>
        <end position="720"/>
    </location>
</feature>
<dbReference type="GO" id="GO:0000139">
    <property type="term" value="C:Golgi membrane"/>
    <property type="evidence" value="ECO:0007669"/>
    <property type="project" value="UniProtKB-SubCell"/>
</dbReference>
<reference evidence="7" key="2">
    <citation type="journal article" date="2023" name="BMC Genomics">
        <title>Pest status, molecular evolution, and epigenetic factors derived from the genome assembly of Frankliniella fusca, a thysanopteran phytovirus vector.</title>
        <authorList>
            <person name="Catto M.A."/>
            <person name="Labadie P.E."/>
            <person name="Jacobson A.L."/>
            <person name="Kennedy G.G."/>
            <person name="Srinivasan R."/>
            <person name="Hunt B.G."/>
        </authorList>
    </citation>
    <scope>NUCLEOTIDE SEQUENCE</scope>
    <source>
        <strain evidence="7">PL_HMW_Pooled</strain>
    </source>
</reference>
<dbReference type="Pfam" id="PF08737">
    <property type="entry name" value="Rgp1"/>
    <property type="match status" value="2"/>
</dbReference>
<accession>A0AAE1LAH0</accession>
<evidence type="ECO:0000256" key="3">
    <source>
        <dbReference type="ARBA" id="ARBA00023034"/>
    </source>
</evidence>
<comment type="subcellular location">
    <subcellularLocation>
        <location evidence="1">Golgi apparatus membrane</location>
        <topology evidence="1">Peripheral membrane protein</topology>
    </subcellularLocation>
</comment>
<sequence length="1138" mass="125684">MIEAVASLLTGPVYLSGENVECSITFTNPPVPQHKTSQSYSDALESLAWASAQIHCQCSTNGKVTHPKNNTLAAEELSITNKDTSFAPCRGENGHVVLSTKPKILFCDLRLAPGESRTYVYRENLPSEAPPSYRGQAVKYSYKITIGMQRVNSPIKLLRVPFRVLVVNGLPDISVCGDSEDLAPSNPFLETEEKETPLDLALQVLQNITARRTPNFYNITNQRGKVVRFCIFKNSYKLGEDIVGTFDFSATTVPCVQVPMGHFEEEIAADSRRWAKQASAVVSYSKHHEVCLSLKYSQLILPIPLHITPAFTTPLVTLKWRLHFEFVTTTTALSQQVSSDVKSNMWQGPGSLDIETMVWNLPVNIYPTTPSQVAQGLQAQTNYTVKFYRLFLVDEDKQNLTKSAVSHTLAVSEQLSKLTKGISILDNELHKQVFENHEDLVSQATWVERLQSLLAGMHSQTQCVLSGVERLRARIMEPFLRMESHTLVLSRLHETSDLLRRIARLQQLSKKLQNCQDHVKAAALLNEIDQLSEDVDLSGLEILESDQATVQKHRVTTAVMVFSNLGVLNTELNRILDTSVATLSNAISEALDIQVLTQAPTSNESIKSRGTPGRVVMPSLGNISSFRSKLWSALENLFEVSIYNQCSQIEVLQAVLHNQCNELGCKIQVPDDKKNMTDTFWTRVMKLLSQELVSSSQNSTYMKQALEGEFPKLLRLYVDLRKRLINAHTKTIAETSSSDLSPESSKQPYQFERELIARFENAYLSRSVSRLLDPVNLMFSETKAPTHENVDGLVRTITSELSVSLVDEALSKTVSKNISKAVHLFCIKCEQLVATGGDATQVIDIPSQAQTLNAAAANILHYLAGQLERVLNNMGGTLAAGPAAVVRESLGGIEKLVTTQILNPLLASIGDAIEAILLTMHDEDYAADEGSSINSLYMKELHTFIGRAINLYLSPFDDQTLVVKCSVSVATRCIDLFLRLASLIRPLGKVGIAKLSADFEKLELALQPLAGRQPPADLGWGKHLRTLRSLRTLIGLPANEVAASPAVGTALPHSLVLTALFAQAPADLLSPHQSAGWSISRLSQWLDSHPAERDRLQLVGGCLQRYQQAVRQSGQAEFHPVYPIMVSLLEAGMTMCSN</sequence>
<dbReference type="InterPro" id="IPR014848">
    <property type="entry name" value="Rgp1"/>
</dbReference>